<organism evidence="1 2">
    <name type="scientific">Elysia crispata</name>
    <name type="common">lettuce slug</name>
    <dbReference type="NCBI Taxonomy" id="231223"/>
    <lineage>
        <taxon>Eukaryota</taxon>
        <taxon>Metazoa</taxon>
        <taxon>Spiralia</taxon>
        <taxon>Lophotrochozoa</taxon>
        <taxon>Mollusca</taxon>
        <taxon>Gastropoda</taxon>
        <taxon>Heterobranchia</taxon>
        <taxon>Euthyneura</taxon>
        <taxon>Panpulmonata</taxon>
        <taxon>Sacoglossa</taxon>
        <taxon>Placobranchoidea</taxon>
        <taxon>Plakobranchidae</taxon>
        <taxon>Elysia</taxon>
    </lineage>
</organism>
<accession>A0AAE1CR51</accession>
<dbReference type="EMBL" id="JAWDGP010007140">
    <property type="protein sequence ID" value="KAK3729532.1"/>
    <property type="molecule type" value="Genomic_DNA"/>
</dbReference>
<comment type="caution">
    <text evidence="1">The sequence shown here is derived from an EMBL/GenBank/DDBJ whole genome shotgun (WGS) entry which is preliminary data.</text>
</comment>
<reference evidence="1" key="1">
    <citation type="journal article" date="2023" name="G3 (Bethesda)">
        <title>A reference genome for the long-term kleptoplast-retaining sea slug Elysia crispata morphotype clarki.</title>
        <authorList>
            <person name="Eastman K.E."/>
            <person name="Pendleton A.L."/>
            <person name="Shaikh M.A."/>
            <person name="Suttiyut T."/>
            <person name="Ogas R."/>
            <person name="Tomko P."/>
            <person name="Gavelis G."/>
            <person name="Widhalm J.R."/>
            <person name="Wisecaver J.H."/>
        </authorList>
    </citation>
    <scope>NUCLEOTIDE SEQUENCE</scope>
    <source>
        <strain evidence="1">ECLA1</strain>
    </source>
</reference>
<evidence type="ECO:0000313" key="2">
    <source>
        <dbReference type="Proteomes" id="UP001283361"/>
    </source>
</evidence>
<protein>
    <submittedName>
        <fullName evidence="1">Uncharacterized protein</fullName>
    </submittedName>
</protein>
<gene>
    <name evidence="1" type="ORF">RRG08_044047</name>
</gene>
<sequence>MMVTITLRIKVTSMSSTSTLITITDIDKHDRLNDINIDSDDSYSNDINFDIDDNRWQRRLFRLYDDGELTYCVDENVSKAL</sequence>
<proteinExistence type="predicted"/>
<name>A0AAE1CR51_9GAST</name>
<dbReference type="Proteomes" id="UP001283361">
    <property type="component" value="Unassembled WGS sequence"/>
</dbReference>
<dbReference type="AlphaFoldDB" id="A0AAE1CR51"/>
<keyword evidence="2" id="KW-1185">Reference proteome</keyword>
<evidence type="ECO:0000313" key="1">
    <source>
        <dbReference type="EMBL" id="KAK3729532.1"/>
    </source>
</evidence>